<dbReference type="EMBL" id="KI392616">
    <property type="protein sequence ID" value="ERN12242.1"/>
    <property type="molecule type" value="Genomic_DNA"/>
</dbReference>
<name>W1PQE3_AMBTC</name>
<protein>
    <submittedName>
        <fullName evidence="1">Uncharacterized protein</fullName>
    </submittedName>
</protein>
<evidence type="ECO:0000313" key="2">
    <source>
        <dbReference type="Proteomes" id="UP000017836"/>
    </source>
</evidence>
<dbReference type="HOGENOM" id="CLU_1424876_0_0_1"/>
<evidence type="ECO:0000313" key="1">
    <source>
        <dbReference type="EMBL" id="ERN12242.1"/>
    </source>
</evidence>
<keyword evidence="2" id="KW-1185">Reference proteome</keyword>
<sequence>MTPQCWSPQRSPTSGVGYTAGSPSPLLNNGVSYTSCPLLPYIGGALEPCIASPSRADTVGLPVCTVGPSSHIVGSLGPSPSRTNRPLCCCIDGPLGPSPTGIVNPPVYIAGPLSHAVGPLKPLSLVHASAPHCRTAGPPRRIAGLPQAHAAGPLLPHWSHAGAPKPSIAGLGCHTSRTARPSSPTISVGGQG</sequence>
<proteinExistence type="predicted"/>
<feature type="non-terminal residue" evidence="1">
    <location>
        <position position="192"/>
    </location>
</feature>
<dbReference type="AlphaFoldDB" id="W1PQE3"/>
<dbReference type="Proteomes" id="UP000017836">
    <property type="component" value="Unassembled WGS sequence"/>
</dbReference>
<reference evidence="2" key="1">
    <citation type="journal article" date="2013" name="Science">
        <title>The Amborella genome and the evolution of flowering plants.</title>
        <authorList>
            <consortium name="Amborella Genome Project"/>
        </authorList>
    </citation>
    <scope>NUCLEOTIDE SEQUENCE [LARGE SCALE GENOMIC DNA]</scope>
</reference>
<gene>
    <name evidence="1" type="ORF">AMTR_s00034p00222450</name>
</gene>
<accession>W1PQE3</accession>
<organism evidence="1 2">
    <name type="scientific">Amborella trichopoda</name>
    <dbReference type="NCBI Taxonomy" id="13333"/>
    <lineage>
        <taxon>Eukaryota</taxon>
        <taxon>Viridiplantae</taxon>
        <taxon>Streptophyta</taxon>
        <taxon>Embryophyta</taxon>
        <taxon>Tracheophyta</taxon>
        <taxon>Spermatophyta</taxon>
        <taxon>Magnoliopsida</taxon>
        <taxon>Amborellales</taxon>
        <taxon>Amborellaceae</taxon>
        <taxon>Amborella</taxon>
    </lineage>
</organism>